<dbReference type="STRING" id="282301.A0A267H8N8"/>
<gene>
    <name evidence="3" type="ORF">BOX15_Mlig002055g6</name>
</gene>
<feature type="compositionally biased region" description="Polar residues" evidence="2">
    <location>
        <begin position="206"/>
        <end position="216"/>
    </location>
</feature>
<feature type="region of interest" description="Disordered" evidence="2">
    <location>
        <begin position="81"/>
        <end position="140"/>
    </location>
</feature>
<sequence>PGFSAMTELTAVGIDYTKVAPLQQKRVHAFITQYVSETVSYLNRLSTACEQQLEESSVELRRLDATLSILESKLASLPPDLQQQQPQEAAQQPAASATPTASATAADAAAEPAVAASGSTAAEAAAEAAPEAPQPPKTRVADHPLYAGFFKMLKVGVPIPAIKAKMQASGVDPAALDLDPSAPAPDTGAGDGAAKPPAPAPAPAESDSNSDFTDSD</sequence>
<dbReference type="GO" id="GO:0030041">
    <property type="term" value="P:actin filament polymerization"/>
    <property type="evidence" value="ECO:0007669"/>
    <property type="project" value="TreeGrafter"/>
</dbReference>
<dbReference type="InterPro" id="IPR019309">
    <property type="entry name" value="WASHC3"/>
</dbReference>
<dbReference type="Pfam" id="PF10152">
    <property type="entry name" value="CCDC53"/>
    <property type="match status" value="1"/>
</dbReference>
<evidence type="ECO:0008006" key="5">
    <source>
        <dbReference type="Google" id="ProtNLM"/>
    </source>
</evidence>
<dbReference type="OrthoDB" id="268027at2759"/>
<feature type="compositionally biased region" description="Low complexity" evidence="2">
    <location>
        <begin position="82"/>
        <end position="131"/>
    </location>
</feature>
<evidence type="ECO:0000256" key="2">
    <source>
        <dbReference type="SAM" id="MobiDB-lite"/>
    </source>
</evidence>
<proteinExistence type="inferred from homology"/>
<feature type="non-terminal residue" evidence="3">
    <location>
        <position position="1"/>
    </location>
</feature>
<reference evidence="3 4" key="1">
    <citation type="submission" date="2017-06" db="EMBL/GenBank/DDBJ databases">
        <title>A platform for efficient transgenesis in Macrostomum lignano, a flatworm model organism for stem cell research.</title>
        <authorList>
            <person name="Berezikov E."/>
        </authorList>
    </citation>
    <scope>NUCLEOTIDE SEQUENCE [LARGE SCALE GENOMIC DNA]</scope>
    <source>
        <strain evidence="3">DV1</strain>
        <tissue evidence="3">Whole organism</tissue>
    </source>
</reference>
<organism evidence="3 4">
    <name type="scientific">Macrostomum lignano</name>
    <dbReference type="NCBI Taxonomy" id="282301"/>
    <lineage>
        <taxon>Eukaryota</taxon>
        <taxon>Metazoa</taxon>
        <taxon>Spiralia</taxon>
        <taxon>Lophotrochozoa</taxon>
        <taxon>Platyhelminthes</taxon>
        <taxon>Rhabditophora</taxon>
        <taxon>Macrostomorpha</taxon>
        <taxon>Macrostomida</taxon>
        <taxon>Macrostomidae</taxon>
        <taxon>Macrostomum</taxon>
    </lineage>
</organism>
<evidence type="ECO:0000313" key="4">
    <source>
        <dbReference type="Proteomes" id="UP000215902"/>
    </source>
</evidence>
<comment type="similarity">
    <text evidence="1">Belongs to the CCDC53 family.</text>
</comment>
<feature type="compositionally biased region" description="Low complexity" evidence="2">
    <location>
        <begin position="172"/>
        <end position="195"/>
    </location>
</feature>
<dbReference type="GO" id="GO:0006887">
    <property type="term" value="P:exocytosis"/>
    <property type="evidence" value="ECO:0007669"/>
    <property type="project" value="TreeGrafter"/>
</dbReference>
<protein>
    <recommendedName>
        <fullName evidence="5">WASH complex subunit 3</fullName>
    </recommendedName>
</protein>
<evidence type="ECO:0000256" key="1">
    <source>
        <dbReference type="ARBA" id="ARBA00006290"/>
    </source>
</evidence>
<comment type="caution">
    <text evidence="3">The sequence shown here is derived from an EMBL/GenBank/DDBJ whole genome shotgun (WGS) entry which is preliminary data.</text>
</comment>
<dbReference type="AlphaFoldDB" id="A0A267H8N8"/>
<accession>A0A267H8N8</accession>
<dbReference type="Proteomes" id="UP000215902">
    <property type="component" value="Unassembled WGS sequence"/>
</dbReference>
<feature type="region of interest" description="Disordered" evidence="2">
    <location>
        <begin position="168"/>
        <end position="216"/>
    </location>
</feature>
<dbReference type="EMBL" id="NIVC01000004">
    <property type="protein sequence ID" value="PAA94643.1"/>
    <property type="molecule type" value="Genomic_DNA"/>
</dbReference>
<evidence type="ECO:0000313" key="3">
    <source>
        <dbReference type="EMBL" id="PAA94643.1"/>
    </source>
</evidence>
<name>A0A267H8N8_9PLAT</name>
<dbReference type="GO" id="GO:0071203">
    <property type="term" value="C:WASH complex"/>
    <property type="evidence" value="ECO:0007669"/>
    <property type="project" value="InterPro"/>
</dbReference>
<keyword evidence="4" id="KW-1185">Reference proteome</keyword>
<dbReference type="PANTHER" id="PTHR13015">
    <property type="entry name" value="PROTEIN AD-016-RELATED"/>
    <property type="match status" value="1"/>
</dbReference>
<dbReference type="PANTHER" id="PTHR13015:SF0">
    <property type="entry name" value="WASH COMPLEX SUBUNIT 3"/>
    <property type="match status" value="1"/>
</dbReference>